<feature type="transmembrane region" description="Helical" evidence="2">
    <location>
        <begin position="126"/>
        <end position="151"/>
    </location>
</feature>
<evidence type="ECO:0000256" key="1">
    <source>
        <dbReference type="SAM" id="MobiDB-lite"/>
    </source>
</evidence>
<reference evidence="3" key="1">
    <citation type="submission" date="2020-09" db="EMBL/GenBank/DDBJ databases">
        <title>Hoyosella lacisalsi sp. nov., a halotolerant actinobacterium isolated from soil of Lake Gudzhirganskoe.</title>
        <authorList>
            <person name="Yang Q."/>
            <person name="Guo P.Y."/>
            <person name="Liu S.W."/>
            <person name="Li F.N."/>
            <person name="Sun C.H."/>
        </authorList>
    </citation>
    <scope>NUCLEOTIDE SEQUENCE</scope>
    <source>
        <strain evidence="3">G463</strain>
    </source>
</reference>
<protein>
    <submittedName>
        <fullName evidence="3">TIGR02234 family membrane protein</fullName>
    </submittedName>
</protein>
<evidence type="ECO:0000313" key="4">
    <source>
        <dbReference type="Proteomes" id="UP000642993"/>
    </source>
</evidence>
<comment type="caution">
    <text evidence="3">The sequence shown here is derived from an EMBL/GenBank/DDBJ whole genome shotgun (WGS) entry which is preliminary data.</text>
</comment>
<keyword evidence="2" id="KW-0472">Membrane</keyword>
<sequence>MTAPPTGTARRRALLLALLGAALLWVSSRLHWVSYTVLDGLRPPYGATIVGADWAAGLAPLALAIGAALLVALVARGRAQPALALAIGLLAALALIEPLRTVVGGIDADRVTRLAELPARAEASEIVGNPVAALVAVAGAALGLAAALLLARAPRPAARSSNPYETPAVRKENARTGLAAGPISAGEASGIPLSDRLLWDALDAGEDPTTDDPEPRRP</sequence>
<name>A0A927JBM4_9ACTN</name>
<dbReference type="InterPro" id="IPR019051">
    <property type="entry name" value="Trp_biosyn_TM_oprn/chp"/>
</dbReference>
<dbReference type="InterPro" id="IPR011746">
    <property type="entry name" value="Trp_synth-assoc_CHP"/>
</dbReference>
<dbReference type="Pfam" id="PF09534">
    <property type="entry name" value="Trp_oprn_chp"/>
    <property type="match status" value="1"/>
</dbReference>
<dbReference type="RefSeq" id="WP_192038760.1">
    <property type="nucleotide sequence ID" value="NZ_JACYWE010000003.1"/>
</dbReference>
<keyword evidence="4" id="KW-1185">Reference proteome</keyword>
<feature type="region of interest" description="Disordered" evidence="1">
    <location>
        <begin position="199"/>
        <end position="218"/>
    </location>
</feature>
<proteinExistence type="predicted"/>
<evidence type="ECO:0000313" key="3">
    <source>
        <dbReference type="EMBL" id="MBD8506318.1"/>
    </source>
</evidence>
<dbReference type="Proteomes" id="UP000642993">
    <property type="component" value="Unassembled WGS sequence"/>
</dbReference>
<feature type="compositionally biased region" description="Acidic residues" evidence="1">
    <location>
        <begin position="203"/>
        <end position="212"/>
    </location>
</feature>
<feature type="transmembrane region" description="Helical" evidence="2">
    <location>
        <begin position="82"/>
        <end position="106"/>
    </location>
</feature>
<organism evidence="3 4">
    <name type="scientific">Lolliginicoccus lacisalsi</name>
    <dbReference type="NCBI Taxonomy" id="2742202"/>
    <lineage>
        <taxon>Bacteria</taxon>
        <taxon>Bacillati</taxon>
        <taxon>Actinomycetota</taxon>
        <taxon>Actinomycetes</taxon>
        <taxon>Mycobacteriales</taxon>
        <taxon>Hoyosellaceae</taxon>
        <taxon>Lolliginicoccus</taxon>
    </lineage>
</organism>
<feature type="transmembrane region" description="Helical" evidence="2">
    <location>
        <begin position="54"/>
        <end position="75"/>
    </location>
</feature>
<keyword evidence="2" id="KW-1133">Transmembrane helix</keyword>
<gene>
    <name evidence="3" type="ORF">HT102_07470</name>
</gene>
<dbReference type="AlphaFoldDB" id="A0A927JBM4"/>
<keyword evidence="2" id="KW-0812">Transmembrane</keyword>
<evidence type="ECO:0000256" key="2">
    <source>
        <dbReference type="SAM" id="Phobius"/>
    </source>
</evidence>
<accession>A0A927JBM4</accession>
<dbReference type="EMBL" id="JACYWE010000003">
    <property type="protein sequence ID" value="MBD8506318.1"/>
    <property type="molecule type" value="Genomic_DNA"/>
</dbReference>
<dbReference type="NCBIfam" id="TIGR02234">
    <property type="entry name" value="trp_oprn_chp"/>
    <property type="match status" value="1"/>
</dbReference>